<keyword evidence="4 8" id="KW-0808">Transferase</keyword>
<keyword evidence="9" id="KW-1185">Reference proteome</keyword>
<keyword evidence="5" id="KW-0812">Transmembrane</keyword>
<dbReference type="EC" id="2.4.1.-" evidence="8"/>
<evidence type="ECO:0000256" key="8">
    <source>
        <dbReference type="RuleBase" id="RU366017"/>
    </source>
</evidence>
<name>A0A0M3IGW4_ASCLU</name>
<evidence type="ECO:0000313" key="9">
    <source>
        <dbReference type="Proteomes" id="UP000036681"/>
    </source>
</evidence>
<sequence>MYAITTKFDVVSCISPLFFFERWQMLFTFIEVYRHFGVTRQSIYISSILTNIMQILQKYEKYGYIELVPWTMLIKEDRDNEIDPNSEMSWRNQETAMNECLFKYKESASFILFIDIDEILIPTMNSYLDDFQLLTKNTNVASFAFQRFYLRTPINIFPANFSMSKMILHSSLDPLMRGEGKAIVIPSKISSMWIHWPPKRSIANGYRHVEINRQINFFFHPRYWNYEELPKPRKRKVVSFYFLLMSLM</sequence>
<dbReference type="Pfam" id="PF01697">
    <property type="entry name" value="Glyco_transf_92"/>
    <property type="match status" value="1"/>
</dbReference>
<proteinExistence type="inferred from homology"/>
<evidence type="ECO:0000256" key="6">
    <source>
        <dbReference type="ARBA" id="ARBA00022989"/>
    </source>
</evidence>
<evidence type="ECO:0000256" key="2">
    <source>
        <dbReference type="ARBA" id="ARBA00007647"/>
    </source>
</evidence>
<dbReference type="InterPro" id="IPR008166">
    <property type="entry name" value="Glyco_transf_92"/>
</dbReference>
<dbReference type="PANTHER" id="PTHR21645:SF2">
    <property type="entry name" value="GLYCOSYLTRANSFERASE FAMILY 92 PROTEIN F59C6.8"/>
    <property type="match status" value="1"/>
</dbReference>
<evidence type="ECO:0000256" key="4">
    <source>
        <dbReference type="ARBA" id="ARBA00022679"/>
    </source>
</evidence>
<dbReference type="InterPro" id="IPR052012">
    <property type="entry name" value="GTase_92"/>
</dbReference>
<keyword evidence="7" id="KW-0472">Membrane</keyword>
<evidence type="ECO:0000256" key="1">
    <source>
        <dbReference type="ARBA" id="ARBA00004167"/>
    </source>
</evidence>
<dbReference type="WBParaSite" id="ALUE_0001758701-mRNA-1">
    <property type="protein sequence ID" value="ALUE_0001758701-mRNA-1"/>
    <property type="gene ID" value="ALUE_0001758701"/>
</dbReference>
<dbReference type="GO" id="GO:0016757">
    <property type="term" value="F:glycosyltransferase activity"/>
    <property type="evidence" value="ECO:0007669"/>
    <property type="project" value="UniProtKB-UniRule"/>
</dbReference>
<evidence type="ECO:0000256" key="7">
    <source>
        <dbReference type="ARBA" id="ARBA00023136"/>
    </source>
</evidence>
<evidence type="ECO:0000256" key="3">
    <source>
        <dbReference type="ARBA" id="ARBA00022676"/>
    </source>
</evidence>
<dbReference type="Proteomes" id="UP000036681">
    <property type="component" value="Unplaced"/>
</dbReference>
<dbReference type="GO" id="GO:0016020">
    <property type="term" value="C:membrane"/>
    <property type="evidence" value="ECO:0007669"/>
    <property type="project" value="UniProtKB-SubCell"/>
</dbReference>
<comment type="similarity">
    <text evidence="2 8">Belongs to the glycosyltransferase 92 family.</text>
</comment>
<organism evidence="9 10">
    <name type="scientific">Ascaris lumbricoides</name>
    <name type="common">Giant roundworm</name>
    <dbReference type="NCBI Taxonomy" id="6252"/>
    <lineage>
        <taxon>Eukaryota</taxon>
        <taxon>Metazoa</taxon>
        <taxon>Ecdysozoa</taxon>
        <taxon>Nematoda</taxon>
        <taxon>Chromadorea</taxon>
        <taxon>Rhabditida</taxon>
        <taxon>Spirurina</taxon>
        <taxon>Ascaridomorpha</taxon>
        <taxon>Ascaridoidea</taxon>
        <taxon>Ascarididae</taxon>
        <taxon>Ascaris</taxon>
    </lineage>
</organism>
<accession>A0A0M3IGW4</accession>
<evidence type="ECO:0000313" key="10">
    <source>
        <dbReference type="WBParaSite" id="ALUE_0001758701-mRNA-1"/>
    </source>
</evidence>
<protein>
    <recommendedName>
        <fullName evidence="8">Glycosyltransferase family 92 protein</fullName>
        <ecNumber evidence="8">2.4.1.-</ecNumber>
    </recommendedName>
</protein>
<keyword evidence="6" id="KW-1133">Transmembrane helix</keyword>
<dbReference type="AlphaFoldDB" id="A0A0M3IGW4"/>
<evidence type="ECO:0000256" key="5">
    <source>
        <dbReference type="ARBA" id="ARBA00022692"/>
    </source>
</evidence>
<comment type="subcellular location">
    <subcellularLocation>
        <location evidence="1">Membrane</location>
        <topology evidence="1">Single-pass membrane protein</topology>
    </subcellularLocation>
</comment>
<reference evidence="10" key="1">
    <citation type="submission" date="2017-02" db="UniProtKB">
        <authorList>
            <consortium name="WormBaseParasite"/>
        </authorList>
    </citation>
    <scope>IDENTIFICATION</scope>
</reference>
<keyword evidence="3 8" id="KW-0328">Glycosyltransferase</keyword>
<dbReference type="PANTHER" id="PTHR21645">
    <property type="entry name" value="GLYCOSYLTRANSFERASE FAMILY 92 PROTEIN"/>
    <property type="match status" value="1"/>
</dbReference>